<evidence type="ECO:0000313" key="3">
    <source>
        <dbReference type="Proteomes" id="UP000298017"/>
    </source>
</evidence>
<proteinExistence type="predicted"/>
<reference evidence="2 3" key="1">
    <citation type="submission" date="2019-03" db="EMBL/GenBank/DDBJ databases">
        <title>Genome Sequencing and Assembly of Various Microbes Isolated from Alder Root Nodule.</title>
        <authorList>
            <person name="Swanson E."/>
            <person name="Sevigny J.L."/>
            <person name="Pesce C."/>
            <person name="Davis I."/>
            <person name="Kleiner V."/>
            <person name="Tisa L."/>
        </authorList>
    </citation>
    <scope>NUCLEOTIDE SEQUENCE [LARGE SCALE GENOMIC DNA]</scope>
    <source>
        <strain evidence="2 3">4R-31</strain>
    </source>
</reference>
<protein>
    <recommendedName>
        <fullName evidence="4">YiaAB two helix domain-containing protein</fullName>
    </recommendedName>
</protein>
<feature type="transmembrane region" description="Helical" evidence="1">
    <location>
        <begin position="56"/>
        <end position="76"/>
    </location>
</feature>
<sequence>MGASGESQSRRQEIMRADPYFPHTAWRAVVTWLLYFFVFLGFAALLTLIVPDREFGWYYVANTAMFATVGTVIQIVNRKARVRMLENSGQISRPHETRATPGIG</sequence>
<keyword evidence="1" id="KW-1133">Transmembrane helix</keyword>
<feature type="transmembrane region" description="Helical" evidence="1">
    <location>
        <begin position="25"/>
        <end position="50"/>
    </location>
</feature>
<gene>
    <name evidence="2" type="ORF">E4P33_07005</name>
</gene>
<dbReference type="Proteomes" id="UP000298017">
    <property type="component" value="Unassembled WGS sequence"/>
</dbReference>
<organism evidence="2 3">
    <name type="scientific">Kocuria rhizophila</name>
    <dbReference type="NCBI Taxonomy" id="72000"/>
    <lineage>
        <taxon>Bacteria</taxon>
        <taxon>Bacillati</taxon>
        <taxon>Actinomycetota</taxon>
        <taxon>Actinomycetes</taxon>
        <taxon>Micrococcales</taxon>
        <taxon>Micrococcaceae</taxon>
        <taxon>Kocuria</taxon>
    </lineage>
</organism>
<evidence type="ECO:0008006" key="4">
    <source>
        <dbReference type="Google" id="ProtNLM"/>
    </source>
</evidence>
<keyword evidence="1" id="KW-0812">Transmembrane</keyword>
<dbReference type="AlphaFoldDB" id="A0AAX2SDQ1"/>
<evidence type="ECO:0000313" key="2">
    <source>
        <dbReference type="EMBL" id="TFI01401.1"/>
    </source>
</evidence>
<keyword evidence="3" id="KW-1185">Reference proteome</keyword>
<evidence type="ECO:0000256" key="1">
    <source>
        <dbReference type="SAM" id="Phobius"/>
    </source>
</evidence>
<name>A0AAX2SDQ1_KOCRH</name>
<comment type="caution">
    <text evidence="2">The sequence shown here is derived from an EMBL/GenBank/DDBJ whole genome shotgun (WGS) entry which is preliminary data.</text>
</comment>
<keyword evidence="1" id="KW-0472">Membrane</keyword>
<accession>A0AAX2SDQ1</accession>
<dbReference type="EMBL" id="SPNK01000006">
    <property type="protein sequence ID" value="TFI01401.1"/>
    <property type="molecule type" value="Genomic_DNA"/>
</dbReference>